<dbReference type="EMBL" id="CP111023">
    <property type="protein sequence ID" value="WAR21999.1"/>
    <property type="molecule type" value="Genomic_DNA"/>
</dbReference>
<protein>
    <submittedName>
        <fullName evidence="2">PED1A-like protein</fullName>
    </submittedName>
</protein>
<dbReference type="SUPFAM" id="SSF52266">
    <property type="entry name" value="SGNH hydrolase"/>
    <property type="match status" value="1"/>
</dbReference>
<dbReference type="InterPro" id="IPR036514">
    <property type="entry name" value="SGNH_hydro_sf"/>
</dbReference>
<dbReference type="Proteomes" id="UP001164746">
    <property type="component" value="Chromosome 12"/>
</dbReference>
<feature type="non-terminal residue" evidence="2">
    <location>
        <position position="1"/>
    </location>
</feature>
<evidence type="ECO:0000313" key="3">
    <source>
        <dbReference type="Proteomes" id="UP001164746"/>
    </source>
</evidence>
<evidence type="ECO:0000256" key="1">
    <source>
        <dbReference type="ARBA" id="ARBA00037957"/>
    </source>
</evidence>
<organism evidence="2 3">
    <name type="scientific">Mya arenaria</name>
    <name type="common">Soft-shell clam</name>
    <dbReference type="NCBI Taxonomy" id="6604"/>
    <lineage>
        <taxon>Eukaryota</taxon>
        <taxon>Metazoa</taxon>
        <taxon>Spiralia</taxon>
        <taxon>Lophotrochozoa</taxon>
        <taxon>Mollusca</taxon>
        <taxon>Bivalvia</taxon>
        <taxon>Autobranchia</taxon>
        <taxon>Heteroconchia</taxon>
        <taxon>Euheterodonta</taxon>
        <taxon>Imparidentia</taxon>
        <taxon>Neoheterodontei</taxon>
        <taxon>Myida</taxon>
        <taxon>Myoidea</taxon>
        <taxon>Myidae</taxon>
        <taxon>Mya</taxon>
    </lineage>
</organism>
<accession>A0ABY7FLF3</accession>
<reference evidence="2" key="1">
    <citation type="submission" date="2022-11" db="EMBL/GenBank/DDBJ databases">
        <title>Centuries of genome instability and evolution in soft-shell clam transmissible cancer (bioRxiv).</title>
        <authorList>
            <person name="Hart S.F.M."/>
            <person name="Yonemitsu M.A."/>
            <person name="Giersch R.M."/>
            <person name="Beal B.F."/>
            <person name="Arriagada G."/>
            <person name="Davis B.W."/>
            <person name="Ostrander E.A."/>
            <person name="Goff S.P."/>
            <person name="Metzger M.J."/>
        </authorList>
    </citation>
    <scope>NUCLEOTIDE SEQUENCE</scope>
    <source>
        <strain evidence="2">MELC-2E11</strain>
        <tissue evidence="2">Siphon/mantle</tissue>
    </source>
</reference>
<sequence>MVLGIERSASTRRISTLSDLSKDPLPDVILMNSCLWDISRYGNRSVDHYKDNLATLFRRMKEALPETCLVIWNMTLPISKQARGGFLIPQVEYMNSSLRLDILEANFFVHKLALSYGFNTLDLHYYLRHQLQRRAGDGVHWDMTAHRRMTNLILSHVAQAWGRKPPENASRVLTMQRAGNANKRPIRAGEDFTFNCNANMNNNNNNRSKYSINNNLLPPSCNQNVQGPITNQININIANNYVKNNARHDRDQIKSQHKYLLEKPIPQLDPLQFRNLNNQPVAQTHAPARTNYNAYGRNNNAAAVPGMVHNDHFLPPGQFSKND</sequence>
<keyword evidence="3" id="KW-1185">Reference proteome</keyword>
<dbReference type="Gene3D" id="3.40.50.1110">
    <property type="entry name" value="SGNH hydrolase"/>
    <property type="match status" value="1"/>
</dbReference>
<name>A0ABY7FLF3_MYAAR</name>
<evidence type="ECO:0000313" key="2">
    <source>
        <dbReference type="EMBL" id="WAR21999.1"/>
    </source>
</evidence>
<dbReference type="PANTHER" id="PTHR14469:SF0">
    <property type="entry name" value="FAMILY WITH SEQUENCE SIMILARITY 113"/>
    <property type="match status" value="1"/>
</dbReference>
<dbReference type="PANTHER" id="PTHR14469">
    <property type="entry name" value="SARCOMA ANTIGEN NY-SAR-23"/>
    <property type="match status" value="1"/>
</dbReference>
<gene>
    <name evidence="2" type="ORF">MAR_015973</name>
</gene>
<comment type="similarity">
    <text evidence="1">Belongs to the PC-esterase family.</text>
</comment>
<proteinExistence type="inferred from homology"/>